<dbReference type="InterPro" id="IPR036291">
    <property type="entry name" value="NAD(P)-bd_dom_sf"/>
</dbReference>
<dbReference type="PANTHER" id="PTHR10996">
    <property type="entry name" value="2-HYDROXYACID DEHYDROGENASE-RELATED"/>
    <property type="match status" value="1"/>
</dbReference>
<name>A0A367F8R1_9ACTN</name>
<feature type="domain" description="D-isomer specific 2-hydroxyacid dehydrogenase catalytic" evidence="6">
    <location>
        <begin position="78"/>
        <end position="363"/>
    </location>
</feature>
<evidence type="ECO:0000259" key="6">
    <source>
        <dbReference type="Pfam" id="PF00389"/>
    </source>
</evidence>
<evidence type="ECO:0000256" key="2">
    <source>
        <dbReference type="ARBA" id="ARBA00023002"/>
    </source>
</evidence>
<dbReference type="InterPro" id="IPR050223">
    <property type="entry name" value="D-isomer_2-hydroxyacid_DH"/>
</dbReference>
<dbReference type="SUPFAM" id="SSF51735">
    <property type="entry name" value="NAD(P)-binding Rossmann-fold domains"/>
    <property type="match status" value="1"/>
</dbReference>
<dbReference type="GO" id="GO:0030267">
    <property type="term" value="F:glyoxylate reductase (NADPH) activity"/>
    <property type="evidence" value="ECO:0007669"/>
    <property type="project" value="TreeGrafter"/>
</dbReference>
<dbReference type="EMBL" id="QOIN01000034">
    <property type="protein sequence ID" value="RCG26329.1"/>
    <property type="molecule type" value="Genomic_DNA"/>
</dbReference>
<keyword evidence="3" id="KW-0520">NAD</keyword>
<comment type="caution">
    <text evidence="8">The sequence shown here is derived from an EMBL/GenBank/DDBJ whole genome shotgun (WGS) entry which is preliminary data.</text>
</comment>
<evidence type="ECO:0000313" key="8">
    <source>
        <dbReference type="EMBL" id="RCG26329.1"/>
    </source>
</evidence>
<accession>A0A367F8R1</accession>
<dbReference type="Gene3D" id="3.40.50.720">
    <property type="entry name" value="NAD(P)-binding Rossmann-like Domain"/>
    <property type="match status" value="2"/>
</dbReference>
<reference evidence="8 9" key="1">
    <citation type="submission" date="2018-06" db="EMBL/GenBank/DDBJ databases">
        <title>Streptomyces reniochalinae sp. nov. and Streptomyces diacarnus sp. nov. from marine sponges.</title>
        <authorList>
            <person name="Li L."/>
        </authorList>
    </citation>
    <scope>NUCLEOTIDE SEQUENCE [LARGE SCALE GENOMIC DNA]</scope>
    <source>
        <strain evidence="8 9">LHW51701</strain>
    </source>
</reference>
<keyword evidence="2 4" id="KW-0560">Oxidoreductase</keyword>
<dbReference type="SUPFAM" id="SSF52283">
    <property type="entry name" value="Formate/glycerate dehydrogenase catalytic domain-like"/>
    <property type="match status" value="1"/>
</dbReference>
<dbReference type="GO" id="GO:0005829">
    <property type="term" value="C:cytosol"/>
    <property type="evidence" value="ECO:0007669"/>
    <property type="project" value="TreeGrafter"/>
</dbReference>
<feature type="domain" description="D-isomer specific 2-hydroxyacid dehydrogenase NAD-binding" evidence="7">
    <location>
        <begin position="156"/>
        <end position="332"/>
    </location>
</feature>
<proteinExistence type="inferred from homology"/>
<dbReference type="InterPro" id="IPR006139">
    <property type="entry name" value="D-isomer_2_OHA_DH_cat_dom"/>
</dbReference>
<protein>
    <submittedName>
        <fullName evidence="8">Hydroxyacid dehydrogenase</fullName>
    </submittedName>
</protein>
<keyword evidence="9" id="KW-1185">Reference proteome</keyword>
<evidence type="ECO:0000256" key="3">
    <source>
        <dbReference type="ARBA" id="ARBA00023027"/>
    </source>
</evidence>
<evidence type="ECO:0000313" key="9">
    <source>
        <dbReference type="Proteomes" id="UP000252914"/>
    </source>
</evidence>
<evidence type="ECO:0000256" key="4">
    <source>
        <dbReference type="RuleBase" id="RU003719"/>
    </source>
</evidence>
<evidence type="ECO:0000259" key="7">
    <source>
        <dbReference type="Pfam" id="PF02826"/>
    </source>
</evidence>
<dbReference type="CDD" id="cd12167">
    <property type="entry name" value="2-Hacid_dh_8"/>
    <property type="match status" value="1"/>
</dbReference>
<gene>
    <name evidence="8" type="ORF">DTL70_06995</name>
</gene>
<sequence length="372" mass="38967">MPDPGTAPARATGPAPATGPTAEPAPAEGRARTAGPGRATRPAAALAMGREAADAVLKPAARRRLAEAVDLAPTLLTDFTTATARETLATTELLVTGWGCPPLDAAALAHAPRLRAVAHTAGSVRGHVTQECWDRGIEVSSAAAANAAPVAEYTLAMILLANKRVLHTARAYAARRGRREWLSADPTLGNYRRTVGIVSASLVGRRVLALLRAHELRVLLHDPYVTEAEAAALGATKTELPGLFAAADTVSVHTPLLPATRGLVSRELLALLRDGGTLVNTARGAVIDQEALTDEVLAGRLHAVLDVTEPEVLPAGHPLWECENVLLTPHLAGSQGNELDRLAESAVREVHRWAAGEGFAHAVPPEQRELLA</sequence>
<organism evidence="8 9">
    <name type="scientific">Streptomyces diacarni</name>
    <dbReference type="NCBI Taxonomy" id="2800381"/>
    <lineage>
        <taxon>Bacteria</taxon>
        <taxon>Bacillati</taxon>
        <taxon>Actinomycetota</taxon>
        <taxon>Actinomycetes</taxon>
        <taxon>Kitasatosporales</taxon>
        <taxon>Streptomycetaceae</taxon>
        <taxon>Streptomyces</taxon>
    </lineage>
</organism>
<dbReference type="GO" id="GO:0051287">
    <property type="term" value="F:NAD binding"/>
    <property type="evidence" value="ECO:0007669"/>
    <property type="project" value="InterPro"/>
</dbReference>
<evidence type="ECO:0000256" key="5">
    <source>
        <dbReference type="SAM" id="MobiDB-lite"/>
    </source>
</evidence>
<dbReference type="InterPro" id="IPR006140">
    <property type="entry name" value="D-isomer_DH_NAD-bd"/>
</dbReference>
<dbReference type="Pfam" id="PF02826">
    <property type="entry name" value="2-Hacid_dh_C"/>
    <property type="match status" value="1"/>
</dbReference>
<dbReference type="GO" id="GO:0016618">
    <property type="term" value="F:hydroxypyruvate reductase [NAD(P)H] activity"/>
    <property type="evidence" value="ECO:0007669"/>
    <property type="project" value="TreeGrafter"/>
</dbReference>
<dbReference type="PANTHER" id="PTHR10996:SF178">
    <property type="entry name" value="2-HYDROXYACID DEHYDROGENASE YGL185C-RELATED"/>
    <property type="match status" value="1"/>
</dbReference>
<feature type="region of interest" description="Disordered" evidence="5">
    <location>
        <begin position="1"/>
        <end position="42"/>
    </location>
</feature>
<evidence type="ECO:0000256" key="1">
    <source>
        <dbReference type="ARBA" id="ARBA00005854"/>
    </source>
</evidence>
<dbReference type="Proteomes" id="UP000252914">
    <property type="component" value="Unassembled WGS sequence"/>
</dbReference>
<dbReference type="Pfam" id="PF00389">
    <property type="entry name" value="2-Hacid_dh"/>
    <property type="match status" value="1"/>
</dbReference>
<comment type="similarity">
    <text evidence="1 4">Belongs to the D-isomer specific 2-hydroxyacid dehydrogenase family.</text>
</comment>
<dbReference type="AlphaFoldDB" id="A0A367F8R1"/>